<dbReference type="WBParaSite" id="PSU_v2.g14325.t1">
    <property type="protein sequence ID" value="PSU_v2.g14325.t1"/>
    <property type="gene ID" value="PSU_v2.g14325"/>
</dbReference>
<accession>A0A914Y514</accession>
<name>A0A914Y514_9BILA</name>
<dbReference type="Proteomes" id="UP000887577">
    <property type="component" value="Unplaced"/>
</dbReference>
<sequence length="118" mass="13215">MTMILSPYNNKIYDALGSVTKVSKIVDEKEINGVGKIIIDYGYEKSVMVTLAHRHFDLADNEVMLETTYGDIRVAKPVVIEQLSAFGVQPVLLACINDSDWCPVGYGKFIEITVIFKR</sequence>
<reference evidence="2" key="1">
    <citation type="submission" date="2022-11" db="UniProtKB">
        <authorList>
            <consortium name="WormBaseParasite"/>
        </authorList>
    </citation>
    <scope>IDENTIFICATION</scope>
</reference>
<evidence type="ECO:0000313" key="1">
    <source>
        <dbReference type="Proteomes" id="UP000887577"/>
    </source>
</evidence>
<dbReference type="AlphaFoldDB" id="A0A914Y514"/>
<protein>
    <submittedName>
        <fullName evidence="2">Uncharacterized protein</fullName>
    </submittedName>
</protein>
<proteinExistence type="predicted"/>
<keyword evidence="1" id="KW-1185">Reference proteome</keyword>
<evidence type="ECO:0000313" key="2">
    <source>
        <dbReference type="WBParaSite" id="PSU_v2.g14325.t1"/>
    </source>
</evidence>
<organism evidence="1 2">
    <name type="scientific">Panagrolaimus superbus</name>
    <dbReference type="NCBI Taxonomy" id="310955"/>
    <lineage>
        <taxon>Eukaryota</taxon>
        <taxon>Metazoa</taxon>
        <taxon>Ecdysozoa</taxon>
        <taxon>Nematoda</taxon>
        <taxon>Chromadorea</taxon>
        <taxon>Rhabditida</taxon>
        <taxon>Tylenchina</taxon>
        <taxon>Panagrolaimomorpha</taxon>
        <taxon>Panagrolaimoidea</taxon>
        <taxon>Panagrolaimidae</taxon>
        <taxon>Panagrolaimus</taxon>
    </lineage>
</organism>